<dbReference type="CDD" id="cd23081">
    <property type="entry name" value="cpPDZ_EcRseP-like"/>
    <property type="match status" value="1"/>
</dbReference>
<dbReference type="PANTHER" id="PTHR42837">
    <property type="entry name" value="REGULATOR OF SIGMA-E PROTEASE RSEP"/>
    <property type="match status" value="1"/>
</dbReference>
<accession>A0A518RDA8</accession>
<evidence type="ECO:0000313" key="14">
    <source>
        <dbReference type="Proteomes" id="UP000318055"/>
    </source>
</evidence>
<reference evidence="13 14" key="1">
    <citation type="submission" date="2019-07" db="EMBL/GenBank/DDBJ databases">
        <title>Sphingomonas alkalisoli sp. nov., isolated from rhizosphere soil of Suaedae salsa.</title>
        <authorList>
            <person name="Zhang H."/>
            <person name="Xu L."/>
            <person name="Zhang J.-X."/>
            <person name="Sun J.-Q."/>
        </authorList>
    </citation>
    <scope>NUCLEOTIDE SEQUENCE [LARGE SCALE GENOMIC DNA]</scope>
    <source>
        <strain evidence="13 14">XS-10</strain>
    </source>
</reference>
<keyword evidence="14" id="KW-1185">Reference proteome</keyword>
<keyword evidence="8 11" id="KW-1133">Transmembrane helix</keyword>
<dbReference type="Pfam" id="PF17820">
    <property type="entry name" value="PDZ_6"/>
    <property type="match status" value="1"/>
</dbReference>
<dbReference type="Proteomes" id="UP000318055">
    <property type="component" value="Chromosome"/>
</dbReference>
<evidence type="ECO:0000256" key="6">
    <source>
        <dbReference type="ARBA" id="ARBA00022801"/>
    </source>
</evidence>
<evidence type="ECO:0000256" key="3">
    <source>
        <dbReference type="ARBA" id="ARBA00007931"/>
    </source>
</evidence>
<comment type="similarity">
    <text evidence="3 11">Belongs to the peptidase M50B family.</text>
</comment>
<protein>
    <recommendedName>
        <fullName evidence="11">Zinc metalloprotease</fullName>
        <ecNumber evidence="11">3.4.24.-</ecNumber>
    </recommendedName>
</protein>
<keyword evidence="6 11" id="KW-0378">Hydrolase</keyword>
<dbReference type="NCBIfam" id="TIGR00054">
    <property type="entry name" value="RIP metalloprotease RseP"/>
    <property type="match status" value="1"/>
</dbReference>
<evidence type="ECO:0000256" key="2">
    <source>
        <dbReference type="ARBA" id="ARBA00004141"/>
    </source>
</evidence>
<dbReference type="GO" id="GO:0004222">
    <property type="term" value="F:metalloendopeptidase activity"/>
    <property type="evidence" value="ECO:0007669"/>
    <property type="project" value="InterPro"/>
</dbReference>
<dbReference type="EC" id="3.4.24.-" evidence="11"/>
<feature type="transmembrane region" description="Helical" evidence="11">
    <location>
        <begin position="342"/>
        <end position="360"/>
    </location>
</feature>
<keyword evidence="7 11" id="KW-0862">Zinc</keyword>
<comment type="cofactor">
    <cofactor evidence="1 11">
        <name>Zn(2+)</name>
        <dbReference type="ChEBI" id="CHEBI:29105"/>
    </cofactor>
</comment>
<dbReference type="GO" id="GO:0016020">
    <property type="term" value="C:membrane"/>
    <property type="evidence" value="ECO:0007669"/>
    <property type="project" value="UniProtKB-SubCell"/>
</dbReference>
<evidence type="ECO:0000256" key="9">
    <source>
        <dbReference type="ARBA" id="ARBA00023049"/>
    </source>
</evidence>
<dbReference type="AlphaFoldDB" id="A0A518RDA8"/>
<evidence type="ECO:0000256" key="1">
    <source>
        <dbReference type="ARBA" id="ARBA00001947"/>
    </source>
</evidence>
<feature type="domain" description="PDZ" evidence="12">
    <location>
        <begin position="119"/>
        <end position="198"/>
    </location>
</feature>
<dbReference type="GO" id="GO:0006508">
    <property type="term" value="P:proteolysis"/>
    <property type="evidence" value="ECO:0007669"/>
    <property type="project" value="UniProtKB-KW"/>
</dbReference>
<organism evidence="13 14">
    <name type="scientific">Sphingomonas suaedae</name>
    <dbReference type="NCBI Taxonomy" id="2599297"/>
    <lineage>
        <taxon>Bacteria</taxon>
        <taxon>Pseudomonadati</taxon>
        <taxon>Pseudomonadota</taxon>
        <taxon>Alphaproteobacteria</taxon>
        <taxon>Sphingomonadales</taxon>
        <taxon>Sphingomonadaceae</taxon>
        <taxon>Sphingomonas</taxon>
    </lineage>
</organism>
<dbReference type="Gene3D" id="2.30.42.10">
    <property type="match status" value="1"/>
</dbReference>
<evidence type="ECO:0000256" key="5">
    <source>
        <dbReference type="ARBA" id="ARBA00022692"/>
    </source>
</evidence>
<feature type="transmembrane region" description="Helical" evidence="11">
    <location>
        <begin position="110"/>
        <end position="132"/>
    </location>
</feature>
<dbReference type="InterPro" id="IPR041489">
    <property type="entry name" value="PDZ_6"/>
</dbReference>
<dbReference type="CDD" id="cd06163">
    <property type="entry name" value="S2P-M50_PDZ_RseP-like"/>
    <property type="match status" value="1"/>
</dbReference>
<evidence type="ECO:0000259" key="12">
    <source>
        <dbReference type="SMART" id="SM00228"/>
    </source>
</evidence>
<dbReference type="Pfam" id="PF02163">
    <property type="entry name" value="Peptidase_M50"/>
    <property type="match status" value="1"/>
</dbReference>
<evidence type="ECO:0000313" key="13">
    <source>
        <dbReference type="EMBL" id="QDX25432.1"/>
    </source>
</evidence>
<name>A0A518RDA8_9SPHN</name>
<keyword evidence="11" id="KW-0479">Metal-binding</keyword>
<keyword evidence="5 11" id="KW-0812">Transmembrane</keyword>
<dbReference type="KEGG" id="ssua:FPZ54_04925"/>
<dbReference type="InterPro" id="IPR008915">
    <property type="entry name" value="Peptidase_M50"/>
</dbReference>
<evidence type="ECO:0000256" key="7">
    <source>
        <dbReference type="ARBA" id="ARBA00022833"/>
    </source>
</evidence>
<dbReference type="PANTHER" id="PTHR42837:SF2">
    <property type="entry name" value="MEMBRANE METALLOPROTEASE ARASP2, CHLOROPLASTIC-RELATED"/>
    <property type="match status" value="1"/>
</dbReference>
<feature type="transmembrane region" description="Helical" evidence="11">
    <location>
        <begin position="7"/>
        <end position="25"/>
    </location>
</feature>
<dbReference type="SMART" id="SM00228">
    <property type="entry name" value="PDZ"/>
    <property type="match status" value="1"/>
</dbReference>
<keyword evidence="4 13" id="KW-0645">Protease</keyword>
<evidence type="ECO:0000256" key="4">
    <source>
        <dbReference type="ARBA" id="ARBA00022670"/>
    </source>
</evidence>
<keyword evidence="10 11" id="KW-0472">Membrane</keyword>
<dbReference type="InterPro" id="IPR004387">
    <property type="entry name" value="Pept_M50_Zn"/>
</dbReference>
<evidence type="ECO:0000256" key="8">
    <source>
        <dbReference type="ARBA" id="ARBA00022989"/>
    </source>
</evidence>
<dbReference type="SUPFAM" id="SSF50156">
    <property type="entry name" value="PDZ domain-like"/>
    <property type="match status" value="1"/>
</dbReference>
<dbReference type="OrthoDB" id="9782003at2"/>
<dbReference type="EMBL" id="CP042239">
    <property type="protein sequence ID" value="QDX25432.1"/>
    <property type="molecule type" value="Genomic_DNA"/>
</dbReference>
<dbReference type="InterPro" id="IPR001478">
    <property type="entry name" value="PDZ"/>
</dbReference>
<keyword evidence="9 11" id="KW-0482">Metalloprotease</keyword>
<dbReference type="RefSeq" id="WP_145845443.1">
    <property type="nucleotide sequence ID" value="NZ_CP042239.1"/>
</dbReference>
<feature type="transmembrane region" description="Helical" evidence="11">
    <location>
        <begin position="288"/>
        <end position="309"/>
    </location>
</feature>
<evidence type="ECO:0000256" key="10">
    <source>
        <dbReference type="ARBA" id="ARBA00023136"/>
    </source>
</evidence>
<sequence length="377" mass="40438">MTDNPGFLLYLLAFALVIGPLVFVHELGHYAAGRWFGIKAEAFSIGFGREVAGFTDRRGTRWKFGWLPLGGYVKFAGDMNPAGQPSPEWLALPAAQRAQTFQAKPLWQRAIVVAAGPVTNFVVAILILAAFAMAYGRPSTPPVVGAVEPATAAASAGIRPGDRIVAVGGRAVTSFNELAQYVTMRPGEAMQVAVERDGGRVDLQLTSGVREERDRFGNVYRLGVLGVRSGPVEMEPVGLLEAPGEGLRQTANIVRMTVDGLGQIITGRRSLDELGGPLRIAQVSGERFAMGVAEFVFLIALISINLGFINLLPVPVLDGGHLLFYAVEALRRKPVEPEVMEWAFRGGMVAILALMLLVTFNDLGAFGVWRNLAGLIG</sequence>
<comment type="subcellular location">
    <subcellularLocation>
        <location evidence="2">Membrane</location>
        <topology evidence="2">Multi-pass membrane protein</topology>
    </subcellularLocation>
</comment>
<dbReference type="GO" id="GO:0046872">
    <property type="term" value="F:metal ion binding"/>
    <property type="evidence" value="ECO:0007669"/>
    <property type="project" value="UniProtKB-KW"/>
</dbReference>
<evidence type="ECO:0000256" key="11">
    <source>
        <dbReference type="RuleBase" id="RU362031"/>
    </source>
</evidence>
<proteinExistence type="inferred from homology"/>
<dbReference type="InterPro" id="IPR036034">
    <property type="entry name" value="PDZ_sf"/>
</dbReference>
<gene>
    <name evidence="13" type="primary">rseP</name>
    <name evidence="13" type="ORF">FPZ54_04925</name>
</gene>